<dbReference type="EMBL" id="DYXE01000034">
    <property type="protein sequence ID" value="HJH49274.1"/>
    <property type="molecule type" value="Genomic_DNA"/>
</dbReference>
<sequence length="410" mass="46755">MNMLFKKRKKKWLAGLLTFCLLCLSGCSGAGEESDTGTSDEKTEKAAEAEDPEKKYEVVYLDMSKEEKTRAQERLAGLMEDCREIYAGAEKGSADDVSLAEDVVHEMVEAAAADGDAVTCASYDYNMRNYESVDEALQKAMQGKSGKAEFYKLTVSGAFQYYGLEAEDGKLAVTYGNAVFQEDMGIEIRQLEKFQVYDWEYTEKGWLIWEKALSKNQEMDMHSFCRILPLPEKCRELGNAYILPVSYFCNNLFLADWNEENMDSIEFNDLYEFLYAMKYGAELDEAAYQGGIPKAEFEDVIQTYFEISTEELEQTAGYNAELGVYPWEPVRSWNRVPQVQPFPEVVECRENGDGTWTLKVDAILVVEGLDCSFSHEVTMKERDGGWIYLGNQVDREHAIEIPGYKPRMEY</sequence>
<protein>
    <submittedName>
        <fullName evidence="3">DUF6070 family protein</fullName>
    </submittedName>
</protein>
<dbReference type="InterPro" id="IPR045714">
    <property type="entry name" value="DUF6070"/>
</dbReference>
<dbReference type="Pfam" id="PF19546">
    <property type="entry name" value="DUF6070"/>
    <property type="match status" value="1"/>
</dbReference>
<reference evidence="3" key="1">
    <citation type="journal article" date="2021" name="PeerJ">
        <title>Extensive microbial diversity within the chicken gut microbiome revealed by metagenomics and culture.</title>
        <authorList>
            <person name="Gilroy R."/>
            <person name="Ravi A."/>
            <person name="Getino M."/>
            <person name="Pursley I."/>
            <person name="Horton D.L."/>
            <person name="Alikhan N.F."/>
            <person name="Baker D."/>
            <person name="Gharbi K."/>
            <person name="Hall N."/>
            <person name="Watson M."/>
            <person name="Adriaenssens E.M."/>
            <person name="Foster-Nyarko E."/>
            <person name="Jarju S."/>
            <person name="Secka A."/>
            <person name="Antonio M."/>
            <person name="Oren A."/>
            <person name="Chaudhuri R.R."/>
            <person name="La Ragione R."/>
            <person name="Hildebrand F."/>
            <person name="Pallen M.J."/>
        </authorList>
    </citation>
    <scope>NUCLEOTIDE SEQUENCE</scope>
    <source>
        <strain evidence="3">USAMLcec4-12693</strain>
    </source>
</reference>
<evidence type="ECO:0000256" key="2">
    <source>
        <dbReference type="SAM" id="SignalP"/>
    </source>
</evidence>
<evidence type="ECO:0000256" key="1">
    <source>
        <dbReference type="SAM" id="MobiDB-lite"/>
    </source>
</evidence>
<dbReference type="Proteomes" id="UP000813420">
    <property type="component" value="Unassembled WGS sequence"/>
</dbReference>
<name>A0A9D2VWQ4_9FIRM</name>
<evidence type="ECO:0000313" key="4">
    <source>
        <dbReference type="Proteomes" id="UP000813420"/>
    </source>
</evidence>
<feature type="region of interest" description="Disordered" evidence="1">
    <location>
        <begin position="30"/>
        <end position="51"/>
    </location>
</feature>
<keyword evidence="2" id="KW-0732">Signal</keyword>
<gene>
    <name evidence="3" type="ORF">K8V39_03310</name>
</gene>
<accession>A0A9D2VWQ4</accession>
<proteinExistence type="predicted"/>
<dbReference type="AlphaFoldDB" id="A0A9D2VWQ4"/>
<feature type="signal peptide" evidence="2">
    <location>
        <begin position="1"/>
        <end position="30"/>
    </location>
</feature>
<feature type="compositionally biased region" description="Basic and acidic residues" evidence="1">
    <location>
        <begin position="39"/>
        <end position="51"/>
    </location>
</feature>
<comment type="caution">
    <text evidence="3">The sequence shown here is derived from an EMBL/GenBank/DDBJ whole genome shotgun (WGS) entry which is preliminary data.</text>
</comment>
<organism evidence="3 4">
    <name type="scientific">Merdimonas faecis</name>
    <dbReference type="NCBI Taxonomy" id="1653435"/>
    <lineage>
        <taxon>Bacteria</taxon>
        <taxon>Bacillati</taxon>
        <taxon>Bacillota</taxon>
        <taxon>Clostridia</taxon>
        <taxon>Lachnospirales</taxon>
        <taxon>Lachnospiraceae</taxon>
        <taxon>Merdimonas</taxon>
    </lineage>
</organism>
<evidence type="ECO:0000313" key="3">
    <source>
        <dbReference type="EMBL" id="HJH49274.1"/>
    </source>
</evidence>
<feature type="chain" id="PRO_5038403296" evidence="2">
    <location>
        <begin position="31"/>
        <end position="410"/>
    </location>
</feature>
<dbReference type="RefSeq" id="WP_277271719.1">
    <property type="nucleotide sequence ID" value="NZ_DYXE01000034.1"/>
</dbReference>
<reference evidence="3" key="2">
    <citation type="submission" date="2021-09" db="EMBL/GenBank/DDBJ databases">
        <authorList>
            <person name="Gilroy R."/>
        </authorList>
    </citation>
    <scope>NUCLEOTIDE SEQUENCE</scope>
    <source>
        <strain evidence="3">USAMLcec4-12693</strain>
    </source>
</reference>